<feature type="compositionally biased region" description="Low complexity" evidence="1">
    <location>
        <begin position="100"/>
        <end position="120"/>
    </location>
</feature>
<sequence length="120" mass="11516">VGPGCLAAPAAELSPISSPGVVRQAFFRGGMSASGISILGEVDESKALILIPAALYPSGAPVSVGLVVRGDPGACIGSSGSNASASLAERAISTVGRGWSSKGASSSDGAKYSGYSGSGT</sequence>
<proteinExistence type="predicted"/>
<reference evidence="2" key="1">
    <citation type="journal article" date="2019" name="Sci. Rep.">
        <title>Draft genome of Tanacetum cinerariifolium, the natural source of mosquito coil.</title>
        <authorList>
            <person name="Yamashiro T."/>
            <person name="Shiraishi A."/>
            <person name="Satake H."/>
            <person name="Nakayama K."/>
        </authorList>
    </citation>
    <scope>NUCLEOTIDE SEQUENCE</scope>
</reference>
<evidence type="ECO:0000313" key="2">
    <source>
        <dbReference type="EMBL" id="GFC94338.1"/>
    </source>
</evidence>
<gene>
    <name evidence="2" type="ORF">Tci_866308</name>
</gene>
<dbReference type="AlphaFoldDB" id="A0A699SB61"/>
<dbReference type="EMBL" id="BKCJ011148176">
    <property type="protein sequence ID" value="GFC94338.1"/>
    <property type="molecule type" value="Genomic_DNA"/>
</dbReference>
<comment type="caution">
    <text evidence="2">The sequence shown here is derived from an EMBL/GenBank/DDBJ whole genome shotgun (WGS) entry which is preliminary data.</text>
</comment>
<feature type="region of interest" description="Disordered" evidence="1">
    <location>
        <begin position="96"/>
        <end position="120"/>
    </location>
</feature>
<feature type="non-terminal residue" evidence="2">
    <location>
        <position position="1"/>
    </location>
</feature>
<evidence type="ECO:0000256" key="1">
    <source>
        <dbReference type="SAM" id="MobiDB-lite"/>
    </source>
</evidence>
<organism evidence="2">
    <name type="scientific">Tanacetum cinerariifolium</name>
    <name type="common">Dalmatian daisy</name>
    <name type="synonym">Chrysanthemum cinerariifolium</name>
    <dbReference type="NCBI Taxonomy" id="118510"/>
    <lineage>
        <taxon>Eukaryota</taxon>
        <taxon>Viridiplantae</taxon>
        <taxon>Streptophyta</taxon>
        <taxon>Embryophyta</taxon>
        <taxon>Tracheophyta</taxon>
        <taxon>Spermatophyta</taxon>
        <taxon>Magnoliopsida</taxon>
        <taxon>eudicotyledons</taxon>
        <taxon>Gunneridae</taxon>
        <taxon>Pentapetalae</taxon>
        <taxon>asterids</taxon>
        <taxon>campanulids</taxon>
        <taxon>Asterales</taxon>
        <taxon>Asteraceae</taxon>
        <taxon>Asteroideae</taxon>
        <taxon>Anthemideae</taxon>
        <taxon>Anthemidinae</taxon>
        <taxon>Tanacetum</taxon>
    </lineage>
</organism>
<protein>
    <submittedName>
        <fullName evidence="2">Uncharacterized protein</fullName>
    </submittedName>
</protein>
<accession>A0A699SB61</accession>
<name>A0A699SB61_TANCI</name>